<keyword evidence="13" id="KW-0472">Membrane</keyword>
<evidence type="ECO:0000256" key="8">
    <source>
        <dbReference type="ARBA" id="ARBA00022741"/>
    </source>
</evidence>
<evidence type="ECO:0000256" key="7">
    <source>
        <dbReference type="ARBA" id="ARBA00022737"/>
    </source>
</evidence>
<dbReference type="Gene3D" id="3.80.10.10">
    <property type="entry name" value="Ribonuclease Inhibitor"/>
    <property type="match status" value="2"/>
</dbReference>
<dbReference type="PRINTS" id="PR00364">
    <property type="entry name" value="DISEASERSIST"/>
</dbReference>
<comment type="catalytic activity">
    <reaction evidence="14">
        <text>L-threonyl-[protein] + ATP = O-phospho-L-threonyl-[protein] + ADP + H(+)</text>
        <dbReference type="Rhea" id="RHEA:46608"/>
        <dbReference type="Rhea" id="RHEA-COMP:11060"/>
        <dbReference type="Rhea" id="RHEA-COMP:11605"/>
        <dbReference type="ChEBI" id="CHEBI:15378"/>
        <dbReference type="ChEBI" id="CHEBI:30013"/>
        <dbReference type="ChEBI" id="CHEBI:30616"/>
        <dbReference type="ChEBI" id="CHEBI:61977"/>
        <dbReference type="ChEBI" id="CHEBI:456216"/>
        <dbReference type="EC" id="2.7.11.1"/>
    </reaction>
</comment>
<dbReference type="SUPFAM" id="SSF52058">
    <property type="entry name" value="L domain-like"/>
    <property type="match status" value="1"/>
</dbReference>
<evidence type="ECO:0000256" key="16">
    <source>
        <dbReference type="PROSITE-ProRule" id="PRU10141"/>
    </source>
</evidence>
<keyword evidence="10" id="KW-0611">Plant defense</keyword>
<keyword evidence="9" id="KW-0418">Kinase</keyword>
<evidence type="ECO:0000256" key="10">
    <source>
        <dbReference type="ARBA" id="ARBA00022821"/>
    </source>
</evidence>
<evidence type="ECO:0000256" key="4">
    <source>
        <dbReference type="ARBA" id="ARBA00022527"/>
    </source>
</evidence>
<dbReference type="Pfam" id="PF23598">
    <property type="entry name" value="LRR_14"/>
    <property type="match status" value="1"/>
</dbReference>
<evidence type="ECO:0000256" key="9">
    <source>
        <dbReference type="ARBA" id="ARBA00022777"/>
    </source>
</evidence>
<dbReference type="GO" id="GO:0043531">
    <property type="term" value="F:ADP binding"/>
    <property type="evidence" value="ECO:0007669"/>
    <property type="project" value="InterPro"/>
</dbReference>
<dbReference type="InterPro" id="IPR001245">
    <property type="entry name" value="Ser-Thr/Tyr_kinase_cat_dom"/>
</dbReference>
<protein>
    <recommendedName>
        <fullName evidence="3">non-specific serine/threonine protein kinase</fullName>
        <ecNumber evidence="3">2.7.11.1</ecNumber>
    </recommendedName>
</protein>
<sequence>MDMKNSSRLEGTSSDSVEKCLRELGPKSYSNDDLMRFTSNFSESNKIGSGGYGEVYKGQFPDGVLVAVKVLKEMDVVEETFMAEAITMGKAYHRNLVKLYGYCFEHDMKALVYEYMENGSLDKILYESHHSNINWEKLYVIAIDTAKGLNYLHNDLDEQIIHYDIKAANVLLEKNFSAKITDFGLAKLRNRDVSRVDLTRIRGTAGSQVGCKCDVYSFGMMLFEILGKRRNGMEENWFPGQVWKAYDNGKLEQLIRVCGIPKKDYEEATILSKVALWCAQYSSKLRPSMTNVVLMLEKTIQVENPPFPFLLGQFSNSLKQSVQVIPQVYSEVYPTINESVHVNMHLPIAEDLATLIPNKGIKLPTTTLVGKTTALKYSEMVLHWIVNDEIVTIGIHGMGGVGKTTILKNVYNQLLAMQNCFEKIIWVTVSKDANVSQLQNDVAKAVDLNLSREDDMLERSRLLLQALEQRKRVVFVFDDMWQAISFVDIVCKQMRCHQDNIVRVEPLTKEESWELFVDKVNVEFLPEVRTIAVEVVKECAGLPLAIITIGGAMTGNNDLSEWRLALSNLRDSSEQNMDRENKVYKCLKFSYDWLPNEQFRKCFLYCALYPEDCRIPTSKLVGFWILDGLIEGSNRQHELDQGQLILNKLTNHCLLESDTRFNVGDCARMHDLIRDMALSITSKCFMVKAGALLTSLPNEIKWGEDLERASFLGNDIKEISISPRCPKLSTLYLQENIYLENIACDFFVNMQGLRVLDLRFNHRIKWLPDSISDLVNLRALFLNWCNNLKRVPSLAKLVQLRTLELDGTYIRELPEGIEMLVNLRCLRLTRISLRKTIPMGLISKLSKLQELYLDEMKTDKLYVVGSGTSFAEELLSLKELEYLDISFHCFSDYASYVGSPKFNCRLKRLVVKIGCRSYLMGLDIEHEEMNIMSITIDSSENDHIIQNGISILENTELLKISGFNDLTSFCNWGRLIQLREFYIQRCKEIDCIWSFLEGEKQESSSWLRCLEVMRIFKCPRLYTIFKGIPNIGILSCLRSLEIIGCDNLKTVFSSSRLLQLLQNLETIEVRRCDELKELIGGGDNKNTETPITLPKLKRLELKVLPKLKNIWRGVLICDSLKSVSVQNCSELKRLPQFKGKDQSTPPPGLITIEGSRKWWDSLEWDPAYPQNILQPFFKEKPDYVSGM</sequence>
<evidence type="ECO:0000313" key="19">
    <source>
        <dbReference type="Proteomes" id="UP000230069"/>
    </source>
</evidence>
<feature type="binding site" evidence="16">
    <location>
        <position position="69"/>
    </location>
    <ligand>
        <name>ATP</name>
        <dbReference type="ChEBI" id="CHEBI:30616"/>
    </ligand>
</feature>
<dbReference type="Proteomes" id="UP000230069">
    <property type="component" value="Unassembled WGS sequence"/>
</dbReference>
<gene>
    <name evidence="18" type="ORF">AQUCO_24300001v1</name>
</gene>
<dbReference type="OrthoDB" id="5394701at2759"/>
<keyword evidence="12" id="KW-1133">Transmembrane helix</keyword>
<evidence type="ECO:0000313" key="18">
    <source>
        <dbReference type="EMBL" id="PIA24806.1"/>
    </source>
</evidence>
<dbReference type="Pfam" id="PF23247">
    <property type="entry name" value="LRR_RPS2"/>
    <property type="match status" value="1"/>
</dbReference>
<keyword evidence="8 16" id="KW-0547">Nucleotide-binding</keyword>
<dbReference type="InterPro" id="IPR055414">
    <property type="entry name" value="LRR_R13L4/SHOC2-like"/>
</dbReference>
<dbReference type="InterPro" id="IPR042197">
    <property type="entry name" value="Apaf_helical"/>
</dbReference>
<dbReference type="GO" id="GO:0005524">
    <property type="term" value="F:ATP binding"/>
    <property type="evidence" value="ECO:0007669"/>
    <property type="project" value="UniProtKB-UniRule"/>
</dbReference>
<dbReference type="Gene3D" id="1.10.510.10">
    <property type="entry name" value="Transferase(Phosphotransferase) domain 1"/>
    <property type="match status" value="1"/>
</dbReference>
<dbReference type="PROSITE" id="PS00108">
    <property type="entry name" value="PROTEIN_KINASE_ST"/>
    <property type="match status" value="1"/>
</dbReference>
<comment type="similarity">
    <text evidence="2">Belongs to the disease resistance NB-LRR family.</text>
</comment>
<proteinExistence type="inferred from homology"/>
<dbReference type="InParanoid" id="A0A2G5C0K4"/>
<dbReference type="GO" id="GO:0006952">
    <property type="term" value="P:defense response"/>
    <property type="evidence" value="ECO:0007669"/>
    <property type="project" value="UniProtKB-KW"/>
</dbReference>
<dbReference type="EC" id="2.7.11.1" evidence="3"/>
<dbReference type="PROSITE" id="PS50011">
    <property type="entry name" value="PROTEIN_KINASE_DOM"/>
    <property type="match status" value="1"/>
</dbReference>
<dbReference type="SUPFAM" id="SSF56112">
    <property type="entry name" value="Protein kinase-like (PK-like)"/>
    <property type="match status" value="1"/>
</dbReference>
<evidence type="ECO:0000256" key="13">
    <source>
        <dbReference type="ARBA" id="ARBA00023136"/>
    </source>
</evidence>
<dbReference type="AlphaFoldDB" id="A0A2G5C0K4"/>
<organism evidence="18 19">
    <name type="scientific">Aquilegia coerulea</name>
    <name type="common">Rocky mountain columbine</name>
    <dbReference type="NCBI Taxonomy" id="218851"/>
    <lineage>
        <taxon>Eukaryota</taxon>
        <taxon>Viridiplantae</taxon>
        <taxon>Streptophyta</taxon>
        <taxon>Embryophyta</taxon>
        <taxon>Tracheophyta</taxon>
        <taxon>Spermatophyta</taxon>
        <taxon>Magnoliopsida</taxon>
        <taxon>Ranunculales</taxon>
        <taxon>Ranunculaceae</taxon>
        <taxon>Thalictroideae</taxon>
        <taxon>Aquilegia</taxon>
    </lineage>
</organism>
<evidence type="ECO:0000256" key="6">
    <source>
        <dbReference type="ARBA" id="ARBA00022692"/>
    </source>
</evidence>
<dbReference type="FunFam" id="1.10.510.10:FF:001023">
    <property type="entry name" value="Os07g0541700 protein"/>
    <property type="match status" value="1"/>
</dbReference>
<name>A0A2G5C0K4_AQUCA</name>
<dbReference type="PANTHER" id="PTHR33463:SF187">
    <property type="entry name" value="AND NB-ARC DOMAIN DISEASE RESISTANCE PROTEIN, PUTATIVE-RELATED"/>
    <property type="match status" value="1"/>
</dbReference>
<dbReference type="Pfam" id="PF00931">
    <property type="entry name" value="NB-ARC"/>
    <property type="match status" value="1"/>
</dbReference>
<accession>A0A2G5C0K4</accession>
<evidence type="ECO:0000256" key="14">
    <source>
        <dbReference type="ARBA" id="ARBA00047899"/>
    </source>
</evidence>
<dbReference type="Pfam" id="PF07714">
    <property type="entry name" value="PK_Tyr_Ser-Thr"/>
    <property type="match status" value="1"/>
</dbReference>
<evidence type="ECO:0000256" key="15">
    <source>
        <dbReference type="ARBA" id="ARBA00048679"/>
    </source>
</evidence>
<keyword evidence="19" id="KW-1185">Reference proteome</keyword>
<dbReference type="InterPro" id="IPR000719">
    <property type="entry name" value="Prot_kinase_dom"/>
</dbReference>
<dbReference type="InterPro" id="IPR002182">
    <property type="entry name" value="NB-ARC"/>
</dbReference>
<keyword evidence="6" id="KW-0812">Transmembrane</keyword>
<reference evidence="18 19" key="1">
    <citation type="submission" date="2017-09" db="EMBL/GenBank/DDBJ databases">
        <title>WGS assembly of Aquilegia coerulea Goldsmith.</title>
        <authorList>
            <person name="Hodges S."/>
            <person name="Kramer E."/>
            <person name="Nordborg M."/>
            <person name="Tomkins J."/>
            <person name="Borevitz J."/>
            <person name="Derieg N."/>
            <person name="Yan J."/>
            <person name="Mihaltcheva S."/>
            <person name="Hayes R.D."/>
            <person name="Rokhsar D."/>
        </authorList>
    </citation>
    <scope>NUCLEOTIDE SEQUENCE [LARGE SCALE GENOMIC DNA]</scope>
    <source>
        <strain evidence="19">cv. Goldsmith</strain>
    </source>
</reference>
<dbReference type="Gene3D" id="1.10.10.10">
    <property type="entry name" value="Winged helix-like DNA-binding domain superfamily/Winged helix DNA-binding domain"/>
    <property type="match status" value="1"/>
</dbReference>
<dbReference type="InterPro" id="IPR036388">
    <property type="entry name" value="WH-like_DNA-bd_sf"/>
</dbReference>
<dbReference type="PROSITE" id="PS00107">
    <property type="entry name" value="PROTEIN_KINASE_ATP"/>
    <property type="match status" value="1"/>
</dbReference>
<dbReference type="SMART" id="SM00220">
    <property type="entry name" value="S_TKc"/>
    <property type="match status" value="1"/>
</dbReference>
<dbReference type="PANTHER" id="PTHR33463">
    <property type="entry name" value="NB-ARC DOMAIN-CONTAINING PROTEIN-RELATED"/>
    <property type="match status" value="1"/>
</dbReference>
<evidence type="ECO:0000256" key="2">
    <source>
        <dbReference type="ARBA" id="ARBA00008894"/>
    </source>
</evidence>
<evidence type="ECO:0000256" key="11">
    <source>
        <dbReference type="ARBA" id="ARBA00022840"/>
    </source>
</evidence>
<evidence type="ECO:0000256" key="1">
    <source>
        <dbReference type="ARBA" id="ARBA00008171"/>
    </source>
</evidence>
<dbReference type="FunFam" id="1.10.10.10:FF:000322">
    <property type="entry name" value="Probable disease resistance protein At1g63360"/>
    <property type="match status" value="1"/>
</dbReference>
<dbReference type="InterPro" id="IPR050905">
    <property type="entry name" value="Plant_NBS-LRR"/>
</dbReference>
<dbReference type="Gene3D" id="3.30.200.20">
    <property type="entry name" value="Phosphorylase Kinase, domain 1"/>
    <property type="match status" value="1"/>
</dbReference>
<dbReference type="InterPro" id="IPR017441">
    <property type="entry name" value="Protein_kinase_ATP_BS"/>
</dbReference>
<dbReference type="InterPro" id="IPR057135">
    <property type="entry name" value="At4g27190-like_LRR"/>
</dbReference>
<evidence type="ECO:0000256" key="12">
    <source>
        <dbReference type="ARBA" id="ARBA00022989"/>
    </source>
</evidence>
<dbReference type="InterPro" id="IPR027417">
    <property type="entry name" value="P-loop_NTPase"/>
</dbReference>
<evidence type="ECO:0000256" key="5">
    <source>
        <dbReference type="ARBA" id="ARBA00022679"/>
    </source>
</evidence>
<evidence type="ECO:0000256" key="3">
    <source>
        <dbReference type="ARBA" id="ARBA00012513"/>
    </source>
</evidence>
<dbReference type="EMBL" id="KZ305207">
    <property type="protein sequence ID" value="PIA24806.1"/>
    <property type="molecule type" value="Genomic_DNA"/>
</dbReference>
<feature type="domain" description="Protein kinase" evidence="17">
    <location>
        <begin position="41"/>
        <end position="310"/>
    </location>
</feature>
<keyword evidence="5" id="KW-0808">Transferase</keyword>
<evidence type="ECO:0000259" key="17">
    <source>
        <dbReference type="PROSITE" id="PS50011"/>
    </source>
</evidence>
<dbReference type="SUPFAM" id="SSF52540">
    <property type="entry name" value="P-loop containing nucleoside triphosphate hydrolases"/>
    <property type="match status" value="1"/>
</dbReference>
<dbReference type="STRING" id="218851.A0A2G5C0K4"/>
<dbReference type="Gene3D" id="1.10.8.430">
    <property type="entry name" value="Helical domain of apoptotic protease-activating factors"/>
    <property type="match status" value="1"/>
</dbReference>
<dbReference type="InterPro" id="IPR058922">
    <property type="entry name" value="WHD_DRP"/>
</dbReference>
<dbReference type="Pfam" id="PF23559">
    <property type="entry name" value="WHD_DRP"/>
    <property type="match status" value="1"/>
</dbReference>
<keyword evidence="4" id="KW-0723">Serine/threonine-protein kinase</keyword>
<dbReference type="Gene3D" id="3.40.50.300">
    <property type="entry name" value="P-loop containing nucleotide triphosphate hydrolases"/>
    <property type="match status" value="1"/>
</dbReference>
<dbReference type="InterPro" id="IPR008271">
    <property type="entry name" value="Ser/Thr_kinase_AS"/>
</dbReference>
<keyword evidence="7" id="KW-0677">Repeat</keyword>
<comment type="catalytic activity">
    <reaction evidence="15">
        <text>L-seryl-[protein] + ATP = O-phospho-L-seryl-[protein] + ADP + H(+)</text>
        <dbReference type="Rhea" id="RHEA:17989"/>
        <dbReference type="Rhea" id="RHEA-COMP:9863"/>
        <dbReference type="Rhea" id="RHEA-COMP:11604"/>
        <dbReference type="ChEBI" id="CHEBI:15378"/>
        <dbReference type="ChEBI" id="CHEBI:29999"/>
        <dbReference type="ChEBI" id="CHEBI:30616"/>
        <dbReference type="ChEBI" id="CHEBI:83421"/>
        <dbReference type="ChEBI" id="CHEBI:456216"/>
        <dbReference type="EC" id="2.7.11.1"/>
    </reaction>
</comment>
<keyword evidence="11 16" id="KW-0067">ATP-binding</keyword>
<dbReference type="InterPro" id="IPR011009">
    <property type="entry name" value="Kinase-like_dom_sf"/>
</dbReference>
<dbReference type="InterPro" id="IPR032675">
    <property type="entry name" value="LRR_dom_sf"/>
</dbReference>
<comment type="similarity">
    <text evidence="1">Belongs to the protein kinase superfamily. TKL Ser/Thr protein kinase family. ROCO subfamily.</text>
</comment>
<dbReference type="GO" id="GO:0004674">
    <property type="term" value="F:protein serine/threonine kinase activity"/>
    <property type="evidence" value="ECO:0007669"/>
    <property type="project" value="UniProtKB-KW"/>
</dbReference>